<dbReference type="GeneID" id="90988461"/>
<evidence type="ECO:0000256" key="5">
    <source>
        <dbReference type="ARBA" id="ARBA00022898"/>
    </source>
</evidence>
<dbReference type="FunFam" id="3.40.640.10:FF:000054">
    <property type="entry name" value="Serine--glyoxylate aminotransferase"/>
    <property type="match status" value="1"/>
</dbReference>
<protein>
    <recommendedName>
        <fullName evidence="8">Serine--glyoxylate aminotransferase</fullName>
        <ecNumber evidence="7">2.6.1.45</ecNumber>
    </recommendedName>
</protein>
<dbReference type="CDD" id="cd06451">
    <property type="entry name" value="AGAT_like"/>
    <property type="match status" value="1"/>
</dbReference>
<evidence type="ECO:0000256" key="1">
    <source>
        <dbReference type="ARBA" id="ARBA00001933"/>
    </source>
</evidence>
<feature type="domain" description="Aminotransferase class V" evidence="14">
    <location>
        <begin position="46"/>
        <end position="284"/>
    </location>
</feature>
<dbReference type="PANTHER" id="PTHR21152:SF24">
    <property type="entry name" value="ALANINE--GLYOXYLATE AMINOTRANSFERASE 1"/>
    <property type="match status" value="1"/>
</dbReference>
<evidence type="ECO:0000256" key="11">
    <source>
        <dbReference type="PIRSR" id="PIRSR000524-50"/>
    </source>
</evidence>
<dbReference type="EMBL" id="CP003358">
    <property type="protein sequence ID" value="AGB43428.1"/>
    <property type="molecule type" value="Genomic_DNA"/>
</dbReference>
<feature type="binding site" evidence="10">
    <location>
        <position position="342"/>
    </location>
    <ligand>
        <name>substrate</name>
    </ligand>
</feature>
<feature type="modified residue" description="N6-(pyridoxal phosphate)lysine" evidence="11">
    <location>
        <position position="197"/>
    </location>
</feature>
<dbReference type="FunFam" id="3.90.1150.10:FF:000031">
    <property type="entry name" value="Serine--glyoxylate aminotransferase"/>
    <property type="match status" value="1"/>
</dbReference>
<proteinExistence type="inferred from homology"/>
<keyword evidence="15" id="KW-0670">Pyruvate</keyword>
<dbReference type="SUPFAM" id="SSF53383">
    <property type="entry name" value="PLP-dependent transferases"/>
    <property type="match status" value="1"/>
</dbReference>
<dbReference type="RefSeq" id="WP_015314900.1">
    <property type="nucleotide sequence ID" value="NC_019973.1"/>
</dbReference>
<comment type="catalytic activity">
    <reaction evidence="9">
        <text>glyoxylate + L-serine = 3-hydroxypyruvate + glycine</text>
        <dbReference type="Rhea" id="RHEA:19125"/>
        <dbReference type="ChEBI" id="CHEBI:17180"/>
        <dbReference type="ChEBI" id="CHEBI:33384"/>
        <dbReference type="ChEBI" id="CHEBI:36655"/>
        <dbReference type="ChEBI" id="CHEBI:57305"/>
        <dbReference type="EC" id="2.6.1.45"/>
    </reaction>
</comment>
<dbReference type="PIRSF" id="PIRSF000524">
    <property type="entry name" value="SPT"/>
    <property type="match status" value="1"/>
</dbReference>
<evidence type="ECO:0000256" key="3">
    <source>
        <dbReference type="ARBA" id="ARBA00022576"/>
    </source>
</evidence>
<evidence type="ECO:0000256" key="4">
    <source>
        <dbReference type="ARBA" id="ARBA00022679"/>
    </source>
</evidence>
<evidence type="ECO:0000256" key="12">
    <source>
        <dbReference type="RuleBase" id="RU004075"/>
    </source>
</evidence>
<dbReference type="EC" id="2.6.1.45" evidence="7"/>
<evidence type="ECO:0000256" key="13">
    <source>
        <dbReference type="RuleBase" id="RU004504"/>
    </source>
</evidence>
<evidence type="ECO:0000256" key="2">
    <source>
        <dbReference type="ARBA" id="ARBA00009236"/>
    </source>
</evidence>
<dbReference type="InterPro" id="IPR015421">
    <property type="entry name" value="PyrdxlP-dep_Trfase_major"/>
</dbReference>
<dbReference type="PANTHER" id="PTHR21152">
    <property type="entry name" value="AMINOTRANSFERASE CLASS V"/>
    <property type="match status" value="1"/>
</dbReference>
<comment type="cofactor">
    <cofactor evidence="1 11 13">
        <name>pyridoxal 5'-phosphate</name>
        <dbReference type="ChEBI" id="CHEBI:597326"/>
    </cofactor>
</comment>
<evidence type="ECO:0000313" key="16">
    <source>
        <dbReference type="Proteomes" id="UP000010998"/>
    </source>
</evidence>
<evidence type="ECO:0000256" key="7">
    <source>
        <dbReference type="ARBA" id="ARBA00067024"/>
    </source>
</evidence>
<evidence type="ECO:0000256" key="6">
    <source>
        <dbReference type="ARBA" id="ARBA00060690"/>
    </source>
</evidence>
<keyword evidence="3 15" id="KW-0032">Aminotransferase</keyword>
<dbReference type="InterPro" id="IPR000192">
    <property type="entry name" value="Aminotrans_V_dom"/>
</dbReference>
<keyword evidence="5 11" id="KW-0663">Pyridoxal phosphate</keyword>
<evidence type="ECO:0000256" key="8">
    <source>
        <dbReference type="ARBA" id="ARBA00070386"/>
    </source>
</evidence>
<reference evidence="16" key="1">
    <citation type="submission" date="2012-02" db="EMBL/GenBank/DDBJ databases">
        <title>Complete sequence of Mesorhizobium australicum WSM2073.</title>
        <authorList>
            <person name="Lucas S."/>
            <person name="Han J."/>
            <person name="Lapidus A."/>
            <person name="Cheng J.-F."/>
            <person name="Goodwin L."/>
            <person name="Pitluck S."/>
            <person name="Peters L."/>
            <person name="Gu W."/>
            <person name="Detter J.C."/>
            <person name="Han C."/>
            <person name="Tapia R."/>
            <person name="Land M."/>
            <person name="Hauser L."/>
            <person name="Kyrpides N."/>
            <person name="Ivanova N."/>
            <person name="Pagani I."/>
            <person name="Reeve W.G."/>
            <person name="Howieson J.G."/>
            <person name="Tiwari R.P."/>
            <person name="O'Hara G.W."/>
            <person name="Atkins C.A."/>
            <person name="Ronson C.W."/>
            <person name="Nandasena K.G."/>
            <person name="Woyke T."/>
        </authorList>
    </citation>
    <scope>NUCLEOTIDE SEQUENCE [LARGE SCALE GENOMIC DNA]</scope>
    <source>
        <strain evidence="16">LMG 24608 / HAMBI 3006 / WSM2073</strain>
    </source>
</reference>
<dbReference type="InterPro" id="IPR015424">
    <property type="entry name" value="PyrdxlP-dep_Trfase"/>
</dbReference>
<name>L0KH84_MESAW</name>
<dbReference type="GO" id="GO:0004760">
    <property type="term" value="F:L-serine-pyruvate transaminase activity"/>
    <property type="evidence" value="ECO:0007669"/>
    <property type="project" value="TreeGrafter"/>
</dbReference>
<keyword evidence="16" id="KW-1185">Reference proteome</keyword>
<dbReference type="Pfam" id="PF00266">
    <property type="entry name" value="Aminotran_5"/>
    <property type="match status" value="1"/>
</dbReference>
<dbReference type="HOGENOM" id="CLU_027686_1_0_5"/>
<dbReference type="Proteomes" id="UP000010998">
    <property type="component" value="Chromosome"/>
</dbReference>
<dbReference type="OrthoDB" id="389074at2"/>
<keyword evidence="4 15" id="KW-0808">Transferase</keyword>
<comment type="pathway">
    <text evidence="6">One-carbon metabolism; formaldehyde assimilation via serine pathway.</text>
</comment>
<evidence type="ECO:0000256" key="10">
    <source>
        <dbReference type="PIRSR" id="PIRSR000524-1"/>
    </source>
</evidence>
<evidence type="ECO:0000259" key="14">
    <source>
        <dbReference type="Pfam" id="PF00266"/>
    </source>
</evidence>
<comment type="similarity">
    <text evidence="2 12">Belongs to the class-V pyridoxal-phosphate-dependent aminotransferase family.</text>
</comment>
<evidence type="ECO:0000313" key="15">
    <source>
        <dbReference type="EMBL" id="AGB43428.1"/>
    </source>
</evidence>
<dbReference type="InterPro" id="IPR024169">
    <property type="entry name" value="SP_NH2Trfase/AEP_transaminase"/>
</dbReference>
<dbReference type="InterPro" id="IPR015422">
    <property type="entry name" value="PyrdxlP-dep_Trfase_small"/>
</dbReference>
<organism evidence="15 16">
    <name type="scientific">Mesorhizobium australicum (strain HAMBI 3006 / LMG 24608 / WSM2073)</name>
    <dbReference type="NCBI Taxonomy" id="754035"/>
    <lineage>
        <taxon>Bacteria</taxon>
        <taxon>Pseudomonadati</taxon>
        <taxon>Pseudomonadota</taxon>
        <taxon>Alphaproteobacteria</taxon>
        <taxon>Hyphomicrobiales</taxon>
        <taxon>Phyllobacteriaceae</taxon>
        <taxon>Mesorhizobium</taxon>
    </lineage>
</organism>
<dbReference type="GO" id="GO:0050281">
    <property type="term" value="F:L-serine-glyoxylate transaminase activity"/>
    <property type="evidence" value="ECO:0007669"/>
    <property type="project" value="UniProtKB-EC"/>
</dbReference>
<dbReference type="InterPro" id="IPR020578">
    <property type="entry name" value="Aminotrans_V_PyrdxlP_BS"/>
</dbReference>
<dbReference type="GO" id="GO:0008453">
    <property type="term" value="F:alanine-glyoxylate transaminase activity"/>
    <property type="evidence" value="ECO:0007669"/>
    <property type="project" value="TreeGrafter"/>
</dbReference>
<gene>
    <name evidence="15" type="ordered locus">Mesau_00945</name>
</gene>
<dbReference type="PROSITE" id="PS00595">
    <property type="entry name" value="AA_TRANSFER_CLASS_5"/>
    <property type="match status" value="1"/>
</dbReference>
<dbReference type="eggNOG" id="COG0075">
    <property type="taxonomic scope" value="Bacteria"/>
</dbReference>
<dbReference type="STRING" id="754035.Mesau_00945"/>
<dbReference type="KEGG" id="mam:Mesau_00945"/>
<dbReference type="Gene3D" id="3.40.640.10">
    <property type="entry name" value="Type I PLP-dependent aspartate aminotransferase-like (Major domain)"/>
    <property type="match status" value="1"/>
</dbReference>
<accession>L0KH84</accession>
<evidence type="ECO:0000256" key="9">
    <source>
        <dbReference type="ARBA" id="ARBA00093187"/>
    </source>
</evidence>
<dbReference type="GO" id="GO:0019265">
    <property type="term" value="P:glycine biosynthetic process, by transamination of glyoxylate"/>
    <property type="evidence" value="ECO:0007669"/>
    <property type="project" value="TreeGrafter"/>
</dbReference>
<dbReference type="Gene3D" id="3.90.1150.10">
    <property type="entry name" value="Aspartate Aminotransferase, domain 1"/>
    <property type="match status" value="1"/>
</dbReference>
<dbReference type="AlphaFoldDB" id="L0KH84"/>
<sequence>MRNGNAHLFVPGPTNIPDAVRRAMNVPMQDMRAPDFPELTLPLMADLKKVFKTASASIFIFPGSGTGAWEAAITNTLNAGDKVLMSRFGQFSHLWVDMAQRLGLDVEVIDVEWGEGAPVDAYAAHLERDKHGAIKAVFVTHNETATGVTSDVAGVRRALEAAGHHALLFVDGVSSIASIDFRMDEWGVDLAVTGSQKGLMLPAGLGILAVSAKAMEAHKGSRMPRCYFSFEDMGAASKTGYFPYTPPTQLLLGMRASLDLLFAEGLENVFARHTRLAEGVRRGVHAWGLNLCAAEEKWWSDTVSAILVPADVDARAVIANGYSRYRTSFGTGLSRLAGKVFRIGHLGDLNEVMCLAALASAEMSLSDAGARIESGSGVAAAQEWYRQQVASSPATATRAA</sequence>